<dbReference type="EMBL" id="JQBY01000007">
    <property type="protein sequence ID" value="KRN82798.1"/>
    <property type="molecule type" value="Genomic_DNA"/>
</dbReference>
<comment type="caution">
    <text evidence="4">The sequence shown here is derived from an EMBL/GenBank/DDBJ whole genome shotgun (WGS) entry which is preliminary data.</text>
</comment>
<dbReference type="STRING" id="319653.SAMN04487973_10686"/>
<dbReference type="HAMAP" id="MF_00274">
    <property type="entry name" value="DNA_YbaB_EbfC"/>
    <property type="match status" value="1"/>
</dbReference>
<dbReference type="GO" id="GO:0003677">
    <property type="term" value="F:DNA binding"/>
    <property type="evidence" value="ECO:0007669"/>
    <property type="project" value="UniProtKB-UniRule"/>
</dbReference>
<evidence type="ECO:0000256" key="3">
    <source>
        <dbReference type="SAM" id="MobiDB-lite"/>
    </source>
</evidence>
<sequence length="112" mass="12491">MIKKGGIKMRGGMGNMQNMMRQMQKMQKKVSEEQNNLDATEFTGVAPDDMVKVTFTGDKTMKDIAIKPEAVDPDDVDMLQDLVVAAVNDAMKKITDETNKTMGKYTKGLPRM</sequence>
<dbReference type="GO" id="GO:0005829">
    <property type="term" value="C:cytosol"/>
    <property type="evidence" value="ECO:0007669"/>
    <property type="project" value="TreeGrafter"/>
</dbReference>
<dbReference type="SUPFAM" id="SSF82607">
    <property type="entry name" value="YbaB-like"/>
    <property type="match status" value="1"/>
</dbReference>
<evidence type="ECO:0000313" key="4">
    <source>
        <dbReference type="EMBL" id="KRN82798.1"/>
    </source>
</evidence>
<comment type="similarity">
    <text evidence="2">Belongs to the YbaB/EbfC family.</text>
</comment>
<dbReference type="GO" id="GO:0043590">
    <property type="term" value="C:bacterial nucleoid"/>
    <property type="evidence" value="ECO:0007669"/>
    <property type="project" value="UniProtKB-UniRule"/>
</dbReference>
<dbReference type="Pfam" id="PF02575">
    <property type="entry name" value="YbaB_DNA_bd"/>
    <property type="match status" value="1"/>
</dbReference>
<evidence type="ECO:0000256" key="2">
    <source>
        <dbReference type="HAMAP-Rule" id="MF_00274"/>
    </source>
</evidence>
<accession>A0A0R2JZU0</accession>
<evidence type="ECO:0000313" key="5">
    <source>
        <dbReference type="Proteomes" id="UP000051749"/>
    </source>
</evidence>
<dbReference type="NCBIfam" id="TIGR00103">
    <property type="entry name" value="DNA_YbaB_EbfC"/>
    <property type="match status" value="1"/>
</dbReference>
<comment type="subunit">
    <text evidence="2">Homodimer.</text>
</comment>
<dbReference type="PANTHER" id="PTHR33449">
    <property type="entry name" value="NUCLEOID-ASSOCIATED PROTEIN YBAB"/>
    <property type="match status" value="1"/>
</dbReference>
<dbReference type="AlphaFoldDB" id="A0A0R2JZU0"/>
<dbReference type="Gene3D" id="3.30.1310.10">
    <property type="entry name" value="Nucleoid-associated protein YbaB-like domain"/>
    <property type="match status" value="1"/>
</dbReference>
<comment type="function">
    <text evidence="2">Binds to DNA and alters its conformation. May be involved in regulation of gene expression, nucleoid organization and DNA protection.</text>
</comment>
<protein>
    <recommendedName>
        <fullName evidence="2">Nucleoid-associated protein IV87_GL001975</fullName>
    </recommendedName>
</protein>
<name>A0A0R2JZU0_9LACO</name>
<dbReference type="Proteomes" id="UP000051749">
    <property type="component" value="Unassembled WGS sequence"/>
</dbReference>
<dbReference type="PATRIC" id="fig|319653.3.peg.2013"/>
<organism evidence="4 5">
    <name type="scientific">Pediococcus ethanolidurans</name>
    <dbReference type="NCBI Taxonomy" id="319653"/>
    <lineage>
        <taxon>Bacteria</taxon>
        <taxon>Bacillati</taxon>
        <taxon>Bacillota</taxon>
        <taxon>Bacilli</taxon>
        <taxon>Lactobacillales</taxon>
        <taxon>Lactobacillaceae</taxon>
        <taxon>Pediococcus</taxon>
    </lineage>
</organism>
<dbReference type="PANTHER" id="PTHR33449:SF1">
    <property type="entry name" value="NUCLEOID-ASSOCIATED PROTEIN YBAB"/>
    <property type="match status" value="1"/>
</dbReference>
<proteinExistence type="inferred from homology"/>
<feature type="region of interest" description="Disordered" evidence="3">
    <location>
        <begin position="23"/>
        <end position="42"/>
    </location>
</feature>
<comment type="subcellular location">
    <subcellularLocation>
        <location evidence="2">Cytoplasm</location>
        <location evidence="2">Nucleoid</location>
    </subcellularLocation>
</comment>
<gene>
    <name evidence="4" type="ORF">IV87_GL001975</name>
</gene>
<dbReference type="PIRSF" id="PIRSF004555">
    <property type="entry name" value="UCP004555"/>
    <property type="match status" value="1"/>
</dbReference>
<dbReference type="InterPro" id="IPR036894">
    <property type="entry name" value="YbaB-like_sf"/>
</dbReference>
<dbReference type="InterPro" id="IPR004401">
    <property type="entry name" value="YbaB/EbfC"/>
</dbReference>
<reference evidence="4 5" key="1">
    <citation type="journal article" date="2015" name="Genome Announc.">
        <title>Expanding the biotechnology potential of lactobacilli through comparative genomics of 213 strains and associated genera.</title>
        <authorList>
            <person name="Sun Z."/>
            <person name="Harris H.M."/>
            <person name="McCann A."/>
            <person name="Guo C."/>
            <person name="Argimon S."/>
            <person name="Zhang W."/>
            <person name="Yang X."/>
            <person name="Jeffery I.B."/>
            <person name="Cooney J.C."/>
            <person name="Kagawa T.F."/>
            <person name="Liu W."/>
            <person name="Song Y."/>
            <person name="Salvetti E."/>
            <person name="Wrobel A."/>
            <person name="Rasinkangas P."/>
            <person name="Parkhill J."/>
            <person name="Rea M.C."/>
            <person name="O'Sullivan O."/>
            <person name="Ritari J."/>
            <person name="Douillard F.P."/>
            <person name="Paul Ross R."/>
            <person name="Yang R."/>
            <person name="Briner A.E."/>
            <person name="Felis G.E."/>
            <person name="de Vos W.M."/>
            <person name="Barrangou R."/>
            <person name="Klaenhammer T.R."/>
            <person name="Caufield P.W."/>
            <person name="Cui Y."/>
            <person name="Zhang H."/>
            <person name="O'Toole P.W."/>
        </authorList>
    </citation>
    <scope>NUCLEOTIDE SEQUENCE [LARGE SCALE GENOMIC DNA]</scope>
    <source>
        <strain evidence="4 5">DSM 22301</strain>
    </source>
</reference>
<keyword evidence="2" id="KW-0963">Cytoplasm</keyword>
<keyword evidence="1 2" id="KW-0238">DNA-binding</keyword>
<evidence type="ECO:0000256" key="1">
    <source>
        <dbReference type="ARBA" id="ARBA00023125"/>
    </source>
</evidence>